<name>A0ABQ5IXP8_9ASTR</name>
<evidence type="ECO:0000313" key="2">
    <source>
        <dbReference type="EMBL" id="GJU04495.1"/>
    </source>
</evidence>
<comment type="caution">
    <text evidence="2">The sequence shown here is derived from an EMBL/GenBank/DDBJ whole genome shotgun (WGS) entry which is preliminary data.</text>
</comment>
<dbReference type="Pfam" id="PF00078">
    <property type="entry name" value="RVT_1"/>
    <property type="match status" value="1"/>
</dbReference>
<dbReference type="Proteomes" id="UP001151760">
    <property type="component" value="Unassembled WGS sequence"/>
</dbReference>
<dbReference type="PANTHER" id="PTHR33116">
    <property type="entry name" value="REVERSE TRANSCRIPTASE ZINC-BINDING DOMAIN-CONTAINING PROTEIN-RELATED-RELATED"/>
    <property type="match status" value="1"/>
</dbReference>
<sequence length="648" mass="75362">MVKRGDKNTTFFHNMIKARRNKSRVESIKDENGKFYEGSNVVEQFVMHFKKFLGEFVPVKSIEDSLFINKINDDNDAVKMIKEVSNEEIKNAIFDIDSNKAFGPDGFSFEFFKKAWGDWKRGLSKIVNINQSAFLPRRHIQDNILIAQELLRGYNRKNWPKRCAMQIDIQKAYDTVDWTFLESTLVKFGFPKKMVKWIMACISSSSFSICLNGNKGSLEVIKKSLDEFSQVSGLNPNLGKSTIFFGSIKEREKQDLLEILPFKCGKLPVRYLGVPLLAKRLSVMDCKVLIDKVEERINCWRNKTLSYAGRVQLLASVLSSMQIYWASLYFLPNVVINDLDKLFKRFLWNSGNSAQGKARVAWKMVCRPKDQGGLGIKPLKQWNEDIDMEKSDSWGWKTMLKTRDAVKSRVWHSIGNGERTSMFYDKWCSNGPLSKFISKRNLYDSRISDNVVVAEMLADNEWKWPSDWLSKFTVLNSIIPPNIQKEKEDLVMWVNNKDQKVKFSTNQAWLTMRDEWPKVQCVDSHEHLFFKCDFALQVWKEILNKFNKLGGRVILKDIVEVISNERSKNSIGMVVNKLILAATVYTLWQERNQRIFRDEFRNVEAVCKTIYEQVKSKLMTLKVKKSINVIKEASKWDLQWNNMSVIAI</sequence>
<organism evidence="2 3">
    <name type="scientific">Tanacetum coccineum</name>
    <dbReference type="NCBI Taxonomy" id="301880"/>
    <lineage>
        <taxon>Eukaryota</taxon>
        <taxon>Viridiplantae</taxon>
        <taxon>Streptophyta</taxon>
        <taxon>Embryophyta</taxon>
        <taxon>Tracheophyta</taxon>
        <taxon>Spermatophyta</taxon>
        <taxon>Magnoliopsida</taxon>
        <taxon>eudicotyledons</taxon>
        <taxon>Gunneridae</taxon>
        <taxon>Pentapetalae</taxon>
        <taxon>asterids</taxon>
        <taxon>campanulids</taxon>
        <taxon>Asterales</taxon>
        <taxon>Asteraceae</taxon>
        <taxon>Asteroideae</taxon>
        <taxon>Anthemideae</taxon>
        <taxon>Anthemidinae</taxon>
        <taxon>Tanacetum</taxon>
    </lineage>
</organism>
<accession>A0ABQ5IXP8</accession>
<evidence type="ECO:0000259" key="1">
    <source>
        <dbReference type="Pfam" id="PF00078"/>
    </source>
</evidence>
<reference evidence="2" key="2">
    <citation type="submission" date="2022-01" db="EMBL/GenBank/DDBJ databases">
        <authorList>
            <person name="Yamashiro T."/>
            <person name="Shiraishi A."/>
            <person name="Satake H."/>
            <person name="Nakayama K."/>
        </authorList>
    </citation>
    <scope>NUCLEOTIDE SEQUENCE</scope>
</reference>
<evidence type="ECO:0000313" key="3">
    <source>
        <dbReference type="Proteomes" id="UP001151760"/>
    </source>
</evidence>
<dbReference type="EMBL" id="BQNB010021253">
    <property type="protein sequence ID" value="GJU04495.1"/>
    <property type="molecule type" value="Genomic_DNA"/>
</dbReference>
<keyword evidence="3" id="KW-1185">Reference proteome</keyword>
<dbReference type="InterPro" id="IPR000477">
    <property type="entry name" value="RT_dom"/>
</dbReference>
<feature type="domain" description="Reverse transcriptase" evidence="1">
    <location>
        <begin position="128"/>
        <end position="209"/>
    </location>
</feature>
<reference evidence="2" key="1">
    <citation type="journal article" date="2022" name="Int. J. Mol. Sci.">
        <title>Draft Genome of Tanacetum Coccineum: Genomic Comparison of Closely Related Tanacetum-Family Plants.</title>
        <authorList>
            <person name="Yamashiro T."/>
            <person name="Shiraishi A."/>
            <person name="Nakayama K."/>
            <person name="Satake H."/>
        </authorList>
    </citation>
    <scope>NUCLEOTIDE SEQUENCE</scope>
</reference>
<gene>
    <name evidence="2" type="ORF">Tco_1120925</name>
</gene>
<protein>
    <submittedName>
        <fullName evidence="2">Probable L-cysteine desulfhydrase, chloroplastic</fullName>
    </submittedName>
</protein>
<dbReference type="PANTHER" id="PTHR33116:SF84">
    <property type="entry name" value="RNA-DIRECTED DNA POLYMERASE"/>
    <property type="match status" value="1"/>
</dbReference>
<proteinExistence type="predicted"/>